<evidence type="ECO:0000313" key="8">
    <source>
        <dbReference type="EMBL" id="KZT08922.1"/>
    </source>
</evidence>
<organism evidence="8 9">
    <name type="scientific">Laetiporus sulphureus 93-53</name>
    <dbReference type="NCBI Taxonomy" id="1314785"/>
    <lineage>
        <taxon>Eukaryota</taxon>
        <taxon>Fungi</taxon>
        <taxon>Dikarya</taxon>
        <taxon>Basidiomycota</taxon>
        <taxon>Agaricomycotina</taxon>
        <taxon>Agaricomycetes</taxon>
        <taxon>Polyporales</taxon>
        <taxon>Laetiporus</taxon>
    </lineage>
</organism>
<dbReference type="RefSeq" id="XP_040766662.1">
    <property type="nucleotide sequence ID" value="XM_040905590.1"/>
</dbReference>
<evidence type="ECO:0000256" key="4">
    <source>
        <dbReference type="ARBA" id="ARBA00022840"/>
    </source>
</evidence>
<keyword evidence="4 5" id="KW-0067">ATP-binding</keyword>
<dbReference type="OrthoDB" id="3156807at2759"/>
<dbReference type="GO" id="GO:0004386">
    <property type="term" value="F:helicase activity"/>
    <property type="evidence" value="ECO:0007669"/>
    <property type="project" value="UniProtKB-UniRule"/>
</dbReference>
<evidence type="ECO:0000256" key="6">
    <source>
        <dbReference type="SAM" id="MobiDB-lite"/>
    </source>
</evidence>
<dbReference type="Gene3D" id="1.25.40.10">
    <property type="entry name" value="Tetratricopeptide repeat domain"/>
    <property type="match status" value="1"/>
</dbReference>
<dbReference type="SUPFAM" id="SSF52540">
    <property type="entry name" value="P-loop containing nucleoside triphosphate hydrolases"/>
    <property type="match status" value="1"/>
</dbReference>
<dbReference type="InterPro" id="IPR014017">
    <property type="entry name" value="DNA_helicase_UvrD-like_C"/>
</dbReference>
<dbReference type="InParanoid" id="A0A165FG48"/>
<protein>
    <recommendedName>
        <fullName evidence="7">UvrD-like helicase ATP-binding domain-containing protein</fullName>
    </recommendedName>
</protein>
<accession>A0A165FG48</accession>
<evidence type="ECO:0000256" key="5">
    <source>
        <dbReference type="PROSITE-ProRule" id="PRU00560"/>
    </source>
</evidence>
<dbReference type="STRING" id="1314785.A0A165FG48"/>
<reference evidence="8 9" key="1">
    <citation type="journal article" date="2016" name="Mol. Biol. Evol.">
        <title>Comparative Genomics of Early-Diverging Mushroom-Forming Fungi Provides Insights into the Origins of Lignocellulose Decay Capabilities.</title>
        <authorList>
            <person name="Nagy L.G."/>
            <person name="Riley R."/>
            <person name="Tritt A."/>
            <person name="Adam C."/>
            <person name="Daum C."/>
            <person name="Floudas D."/>
            <person name="Sun H."/>
            <person name="Yadav J.S."/>
            <person name="Pangilinan J."/>
            <person name="Larsson K.H."/>
            <person name="Matsuura K."/>
            <person name="Barry K."/>
            <person name="Labutti K."/>
            <person name="Kuo R."/>
            <person name="Ohm R.A."/>
            <person name="Bhattacharya S.S."/>
            <person name="Shirouzu T."/>
            <person name="Yoshinaga Y."/>
            <person name="Martin F.M."/>
            <person name="Grigoriev I.V."/>
            <person name="Hibbett D.S."/>
        </authorList>
    </citation>
    <scope>NUCLEOTIDE SEQUENCE [LARGE SCALE GENOMIC DNA]</scope>
    <source>
        <strain evidence="8 9">93-53</strain>
    </source>
</reference>
<evidence type="ECO:0000256" key="2">
    <source>
        <dbReference type="ARBA" id="ARBA00022801"/>
    </source>
</evidence>
<dbReference type="Pfam" id="PF13361">
    <property type="entry name" value="UvrD_C"/>
    <property type="match status" value="1"/>
</dbReference>
<dbReference type="GeneID" id="63822620"/>
<dbReference type="GO" id="GO:0016787">
    <property type="term" value="F:hydrolase activity"/>
    <property type="evidence" value="ECO:0007669"/>
    <property type="project" value="UniProtKB-UniRule"/>
</dbReference>
<dbReference type="PANTHER" id="PTHR21529:SF4">
    <property type="entry name" value="TPR AND ANKYRIN REPEAT-CONTAINING PROTEIN 1"/>
    <property type="match status" value="1"/>
</dbReference>
<feature type="domain" description="UvrD-like helicase ATP-binding" evidence="7">
    <location>
        <begin position="492"/>
        <end position="868"/>
    </location>
</feature>
<dbReference type="PANTHER" id="PTHR21529">
    <property type="entry name" value="MAMMARY TURMOR VIRUS RECEPTOR HOMOLOG 1, 2 MTVR1, 2"/>
    <property type="match status" value="1"/>
</dbReference>
<keyword evidence="3 5" id="KW-0347">Helicase</keyword>
<proteinExistence type="predicted"/>
<evidence type="ECO:0000256" key="3">
    <source>
        <dbReference type="ARBA" id="ARBA00022806"/>
    </source>
</evidence>
<dbReference type="PROSITE" id="PS51198">
    <property type="entry name" value="UVRD_HELICASE_ATP_BIND"/>
    <property type="match status" value="1"/>
</dbReference>
<dbReference type="EMBL" id="KV427613">
    <property type="protein sequence ID" value="KZT08922.1"/>
    <property type="molecule type" value="Genomic_DNA"/>
</dbReference>
<dbReference type="InterPro" id="IPR011990">
    <property type="entry name" value="TPR-like_helical_dom_sf"/>
</dbReference>
<sequence length="2190" mass="250361">MRDRHEQNTSKSKQAHAKLDMDLFGRIPLSNEESLEIALSVLDSFLDNPVVVTDSVIHDLLEFSGLFEFIISVASETTALLLSSSIVSNFPDNAHDFSKSLARALLDRFSLFLLFLPYPYSADEVENLRDRRHSIELAYPVLQALSSHSFATADIDANEAEVTKERSQSAKQGKFKSQRSQKKMRRAQFHATIDSLPFMNFGAEVPTNKADADQLASEILVNQKKLLQYFLETLRSIHLKEAIRRTYVCEPHENKPETSVQNTRRTEILSTVEAVGDSTAAAYPMVQPMKAALYFDSADGLGEWRILISTRADSDLRQMRKKNSALFKIVLKKIKELSNGHFSDDNQKQLTGPDSEIPIFEAKMTRDSRLVYHIDCVPEFESDIFGIYTHAQLDRRLWDGVGHQLGRKGKEYKRRCAFRNRPRKVGDNVNVVLPATFPASEELPTVTSSTGLPDLHKDDLEKLHEILVLEKYVIFSQALLNSIIADQDVAHVFDVSPQEKRIIEHTGSCYVLGRSGTGKTTTMLFKMLGIERTWPTFEGALPRPRQLFVTQSRVLAEKVSEFFAKLYESLSSADKSLAELRQLAAIRRAQHERGLVDLDEEDDWQGNLPKRFGEVQEEHFPLFLTFDQLCRLLEAEFSHATSFKDGRNALSNDLTGADVEEPLSNDYMRRRRSSFVSYGIFLDCYWPHFPQQLTKSLDPALVFGEIMGVIKGSERTLESSTGYLDQDTYLKLSHRTQATFANQREALYKLFLAYLKRKRERREYDAADRTRFILDSLRTQGVPGGYMDFIYIDEAQDNLLIDALVLRTICRNPDNGLFWAGDTAQTISIGSNFRFDDLKAFLYRVEATSTARKQQPQSFQLAVNYRSHAGIVDCARSVVQLITTFWPYAIDNLVEEQGIVEGRRPVFLSGWDQDSVQYEQFLFGESGSQIEFGAQQCILVRDDSARNKLREKVGDIGLILTVYESKGLEFNDVLLYNFFADSTVDLAQWRVIFNALPDKEKIKYKAPQFDDARHNGLCRDLKSLYVAITRARQNLWIADSSEKSEPMKVLWTQRNQIQGYTPGSDVPRLATSSKCEEWAAMGLNLFNHRRYMQAMHCYERAGMPREKGVANAYYLREQARSIPSPTRGGHTQRAEAFRIAAVAFLTSAESTTKKGEHRTYLLRAAECYSLSGNEGKAADIYLDAAEYTLSARHYRKAGKFDEAVCVIKDHRDVMDADVVDSIIDVSRLEYLRARKLKKAMELFESDTEALEYMDDYNMDVARATTLENLGRFSEAAELHRQEGRTVDSIRLFLADKESPNALQHASQSLLDGLWRCLSLGVTQSYAKDDYILSQLISIMHTLNTSPLDDKTRDEISMFRAIDSRDTNALMQLGERFHRSHEDNAAALMCLDHAFSNLPEIQYATLHEVAESLQSFLLYVSLLQQYISDAQPFNNADIRKLFGFNPTAEELIIKDTMLYERYKSSPTHMTDKETVDPQWELNELVRGVLQERLRDRVSRENELCRTIRALQPCLIHSASGRCNRRSDCPREHPDMASYNIDAYNLRIRIYLQQVLIYKTMYAVELRDDQEKYQQEKVHSYWLRKLHEALHPPFYTLGTLQNLRSNMIPEFKEGMQIASWWAIDWLYRFDRFGRVDFNPTFLTVLMRAFSLARMWDPNLAFFHAHRSRAVATYQPPPPLMRLEGSHQVYVVHDILAFTKNDSVSSLDRGIQFIYHVLAHRRAIDVGVLCNFLDSLCGMLIVSIWPRRGNLHGLTLPRSWLIHLLPNVERLHKRKVNKIHLYIKPMADVLEQMYTGVGADYLLHGNRTLSTLPYQVRAVFIARICRNICLLGYNIRDDKMRTTILNTVTSIYKSNRNFDRIYAQYVTARSWSHVASAVRRSTVGSWMDEMIQLHESSRMPPPIVEPSNVRRVVYCSLADVPALINSGMPSAPKSALRAEAAPFIPAPPVRFEEHESSGTTDDGLEPEVDEEEDVDVGDDEPQTFYTELEDLTLHNDADDPDQIAMAPAALSGAELRAAFVILSAYRSYVRRHRLSGRAPSQTQAMRRRKVAACHEVSTTINWRDEDKHYKMLFLGPLPHLLLCLECTYKHLQQSKKQALKQLDTAVHQELEDVQAILTKRIRLVKEAVGLRKALEPRSQLHVRRDLDALKAHALKVEELIGSLLSEDTTEWQGDLKIAIKGICASRLRSRSLS</sequence>
<feature type="binding site" evidence="5">
    <location>
        <begin position="513"/>
        <end position="520"/>
    </location>
    <ligand>
        <name>ATP</name>
        <dbReference type="ChEBI" id="CHEBI:30616"/>
    </ligand>
</feature>
<feature type="compositionally biased region" description="Acidic residues" evidence="6">
    <location>
        <begin position="1959"/>
        <end position="1976"/>
    </location>
</feature>
<dbReference type="InterPro" id="IPR014016">
    <property type="entry name" value="UvrD-like_ATP-bd"/>
</dbReference>
<feature type="compositionally biased region" description="Basic residues" evidence="6">
    <location>
        <begin position="173"/>
        <end position="182"/>
    </location>
</feature>
<dbReference type="InterPro" id="IPR039904">
    <property type="entry name" value="TRANK1"/>
</dbReference>
<feature type="region of interest" description="Disordered" evidence="6">
    <location>
        <begin position="1945"/>
        <end position="1976"/>
    </location>
</feature>
<keyword evidence="2 5" id="KW-0378">Hydrolase</keyword>
<dbReference type="Gene3D" id="3.40.50.300">
    <property type="entry name" value="P-loop containing nucleotide triphosphate hydrolases"/>
    <property type="match status" value="2"/>
</dbReference>
<keyword evidence="9" id="KW-1185">Reference proteome</keyword>
<evidence type="ECO:0000259" key="7">
    <source>
        <dbReference type="PROSITE" id="PS51198"/>
    </source>
</evidence>
<dbReference type="InterPro" id="IPR027417">
    <property type="entry name" value="P-loop_NTPase"/>
</dbReference>
<feature type="region of interest" description="Disordered" evidence="6">
    <location>
        <begin position="163"/>
        <end position="182"/>
    </location>
</feature>
<name>A0A165FG48_9APHY</name>
<evidence type="ECO:0000256" key="1">
    <source>
        <dbReference type="ARBA" id="ARBA00022741"/>
    </source>
</evidence>
<gene>
    <name evidence="8" type="ORF">LAESUDRAFT_675412</name>
</gene>
<dbReference type="GO" id="GO:0005524">
    <property type="term" value="F:ATP binding"/>
    <property type="evidence" value="ECO:0007669"/>
    <property type="project" value="UniProtKB-UniRule"/>
</dbReference>
<feature type="non-terminal residue" evidence="8">
    <location>
        <position position="1"/>
    </location>
</feature>
<keyword evidence="1 5" id="KW-0547">Nucleotide-binding</keyword>
<dbReference type="SUPFAM" id="SSF48452">
    <property type="entry name" value="TPR-like"/>
    <property type="match status" value="1"/>
</dbReference>
<dbReference type="Proteomes" id="UP000076871">
    <property type="component" value="Unassembled WGS sequence"/>
</dbReference>
<evidence type="ECO:0000313" key="9">
    <source>
        <dbReference type="Proteomes" id="UP000076871"/>
    </source>
</evidence>